<organism evidence="10 11">
    <name type="scientific">Candidatus Scalindua rubra</name>
    <dbReference type="NCBI Taxonomy" id="1872076"/>
    <lineage>
        <taxon>Bacteria</taxon>
        <taxon>Pseudomonadati</taxon>
        <taxon>Planctomycetota</taxon>
        <taxon>Candidatus Brocadiia</taxon>
        <taxon>Candidatus Brocadiales</taxon>
        <taxon>Candidatus Scalinduaceae</taxon>
        <taxon>Candidatus Scalindua</taxon>
    </lineage>
</organism>
<dbReference type="InterPro" id="IPR036724">
    <property type="entry name" value="Cobalamin-bd_sf"/>
</dbReference>
<dbReference type="SFLD" id="SFLDG01082">
    <property type="entry name" value="B12-binding_domain_containing"/>
    <property type="match status" value="1"/>
</dbReference>
<dbReference type="PROSITE" id="PS51332">
    <property type="entry name" value="B12_BINDING"/>
    <property type="match status" value="1"/>
</dbReference>
<sequence length="460" mass="53282">MRILLVKPPSDSYFVFLPIGLGYIAAYLNDKAKDVEIKILNCILEKYNHNDFAEYVKEFKPDLVGITAFTVEIKSALKCCQIVKTIDNRTTTVIGGPHTSNMPEQVLSDENVDFIFRNEAEIGFFEFVNELMNNNNFKNVTNLGYKADGEIKLNPVKVIDNLDDIPFPDYELMGFERYPKTYKMKYYPSASIITSRGCPFPCTFCSAGKVSGKKYRSRSPANIIKEINLLKQKNKIKEFLIWDDNFSLNKSRVHEFCDLLIKEEINLPWWCSNGLRTETLDEELIIKMRNSGLYAIILGIETGTDKIQKDMKKNLDFNEIRRVIEIGYKHGIRMEGFFIIGYPTETREDILETIKLSLELPLRKASFFLFQPLVGSEIYEDLEKEGRLKDIDVGNAEWSRPSVLPIGFESERELKQLQRKAILSFYLRPRVFFPFIIENLSVDQLKELGSMVNRYILFKN</sequence>
<dbReference type="Gene3D" id="3.80.30.20">
    <property type="entry name" value="tm_1862 like domain"/>
    <property type="match status" value="1"/>
</dbReference>
<dbReference type="AlphaFoldDB" id="A0A1E3X3U6"/>
<name>A0A1E3X3U6_9BACT</name>
<dbReference type="SMART" id="SM00729">
    <property type="entry name" value="Elp3"/>
    <property type="match status" value="1"/>
</dbReference>
<accession>A0A1E3X3U6</accession>
<feature type="domain" description="Radical SAM core" evidence="9">
    <location>
        <begin position="184"/>
        <end position="400"/>
    </location>
</feature>
<evidence type="ECO:0000259" key="9">
    <source>
        <dbReference type="PROSITE" id="PS51918"/>
    </source>
</evidence>
<dbReference type="InterPro" id="IPR023404">
    <property type="entry name" value="rSAM_horseshoe"/>
</dbReference>
<dbReference type="CDD" id="cd01335">
    <property type="entry name" value="Radical_SAM"/>
    <property type="match status" value="1"/>
</dbReference>
<dbReference type="SUPFAM" id="SSF102114">
    <property type="entry name" value="Radical SAM enzymes"/>
    <property type="match status" value="1"/>
</dbReference>
<evidence type="ECO:0000256" key="1">
    <source>
        <dbReference type="ARBA" id="ARBA00001966"/>
    </source>
</evidence>
<evidence type="ECO:0000256" key="3">
    <source>
        <dbReference type="ARBA" id="ARBA00022679"/>
    </source>
</evidence>
<evidence type="ECO:0000313" key="10">
    <source>
        <dbReference type="EMBL" id="ODS30295.1"/>
    </source>
</evidence>
<evidence type="ECO:0000256" key="7">
    <source>
        <dbReference type="ARBA" id="ARBA00023014"/>
    </source>
</evidence>
<evidence type="ECO:0000256" key="4">
    <source>
        <dbReference type="ARBA" id="ARBA00022691"/>
    </source>
</evidence>
<reference evidence="10 11" key="1">
    <citation type="submission" date="2016-07" db="EMBL/GenBank/DDBJ databases">
        <title>Draft genome of Scalindua rubra, obtained from a brine-seawater interface in the Red Sea, sheds light on salt adaptation in anammox bacteria.</title>
        <authorList>
            <person name="Speth D.R."/>
            <person name="Lagkouvardos I."/>
            <person name="Wang Y."/>
            <person name="Qian P.-Y."/>
            <person name="Dutilh B.E."/>
            <person name="Jetten M.S."/>
        </authorList>
    </citation>
    <scope>NUCLEOTIDE SEQUENCE [LARGE SCALE GENOMIC DNA]</scope>
    <source>
        <strain evidence="10">BSI-1</strain>
    </source>
</reference>
<proteinExistence type="predicted"/>
<dbReference type="InterPro" id="IPR007197">
    <property type="entry name" value="rSAM"/>
</dbReference>
<dbReference type="GO" id="GO:0003824">
    <property type="term" value="F:catalytic activity"/>
    <property type="evidence" value="ECO:0007669"/>
    <property type="project" value="InterPro"/>
</dbReference>
<dbReference type="SFLD" id="SFLDS00029">
    <property type="entry name" value="Radical_SAM"/>
    <property type="match status" value="1"/>
</dbReference>
<evidence type="ECO:0000256" key="2">
    <source>
        <dbReference type="ARBA" id="ARBA00022603"/>
    </source>
</evidence>
<dbReference type="Gene3D" id="3.40.50.280">
    <property type="entry name" value="Cobalamin-binding domain"/>
    <property type="match status" value="1"/>
</dbReference>
<dbReference type="SUPFAM" id="SSF52242">
    <property type="entry name" value="Cobalamin (vitamin B12)-binding domain"/>
    <property type="match status" value="1"/>
</dbReference>
<dbReference type="PANTHER" id="PTHR43409:SF7">
    <property type="entry name" value="BLL1977 PROTEIN"/>
    <property type="match status" value="1"/>
</dbReference>
<comment type="cofactor">
    <cofactor evidence="1">
        <name>[4Fe-4S] cluster</name>
        <dbReference type="ChEBI" id="CHEBI:49883"/>
    </cofactor>
</comment>
<evidence type="ECO:0000256" key="6">
    <source>
        <dbReference type="ARBA" id="ARBA00023004"/>
    </source>
</evidence>
<gene>
    <name evidence="10" type="ORF">SCARUB_04600</name>
</gene>
<feature type="domain" description="B12-binding" evidence="8">
    <location>
        <begin position="1"/>
        <end position="138"/>
    </location>
</feature>
<dbReference type="GO" id="GO:0051539">
    <property type="term" value="F:4 iron, 4 sulfur cluster binding"/>
    <property type="evidence" value="ECO:0007669"/>
    <property type="project" value="UniProtKB-KW"/>
</dbReference>
<keyword evidence="3" id="KW-0808">Transferase</keyword>
<keyword evidence="4" id="KW-0949">S-adenosyl-L-methionine</keyword>
<comment type="caution">
    <text evidence="10">The sequence shown here is derived from an EMBL/GenBank/DDBJ whole genome shotgun (WGS) entry which is preliminary data.</text>
</comment>
<keyword evidence="2" id="KW-0489">Methyltransferase</keyword>
<evidence type="ECO:0000313" key="11">
    <source>
        <dbReference type="Proteomes" id="UP000094056"/>
    </source>
</evidence>
<dbReference type="Pfam" id="PF02310">
    <property type="entry name" value="B12-binding"/>
    <property type="match status" value="1"/>
</dbReference>
<keyword evidence="7" id="KW-0411">Iron-sulfur</keyword>
<dbReference type="GO" id="GO:0031419">
    <property type="term" value="F:cobalamin binding"/>
    <property type="evidence" value="ECO:0007669"/>
    <property type="project" value="InterPro"/>
</dbReference>
<dbReference type="EMBL" id="MAYW01000248">
    <property type="protein sequence ID" value="ODS30295.1"/>
    <property type="molecule type" value="Genomic_DNA"/>
</dbReference>
<dbReference type="InterPro" id="IPR051198">
    <property type="entry name" value="BchE-like"/>
</dbReference>
<dbReference type="CDD" id="cd02068">
    <property type="entry name" value="radical_SAM_B12_BD"/>
    <property type="match status" value="1"/>
</dbReference>
<protein>
    <submittedName>
        <fullName evidence="10">Radical SAM domain protein</fullName>
    </submittedName>
</protein>
<evidence type="ECO:0000256" key="5">
    <source>
        <dbReference type="ARBA" id="ARBA00022723"/>
    </source>
</evidence>
<dbReference type="GO" id="GO:0046872">
    <property type="term" value="F:metal ion binding"/>
    <property type="evidence" value="ECO:0007669"/>
    <property type="project" value="UniProtKB-KW"/>
</dbReference>
<dbReference type="Proteomes" id="UP000094056">
    <property type="component" value="Unassembled WGS sequence"/>
</dbReference>
<dbReference type="PANTHER" id="PTHR43409">
    <property type="entry name" value="ANAEROBIC MAGNESIUM-PROTOPORPHYRIN IX MONOMETHYL ESTER CYCLASE-RELATED"/>
    <property type="match status" value="1"/>
</dbReference>
<dbReference type="InterPro" id="IPR006638">
    <property type="entry name" value="Elp3/MiaA/NifB-like_rSAM"/>
</dbReference>
<dbReference type="Pfam" id="PF04055">
    <property type="entry name" value="Radical_SAM"/>
    <property type="match status" value="1"/>
</dbReference>
<dbReference type="InterPro" id="IPR034466">
    <property type="entry name" value="Methyltransferase_Class_B"/>
</dbReference>
<keyword evidence="5" id="KW-0479">Metal-binding</keyword>
<dbReference type="SFLD" id="SFLDG01123">
    <property type="entry name" value="methyltransferase_(Class_B)"/>
    <property type="match status" value="1"/>
</dbReference>
<dbReference type="InterPro" id="IPR058240">
    <property type="entry name" value="rSAM_sf"/>
</dbReference>
<evidence type="ECO:0000259" key="8">
    <source>
        <dbReference type="PROSITE" id="PS51332"/>
    </source>
</evidence>
<dbReference type="InterPro" id="IPR006158">
    <property type="entry name" value="Cobalamin-bd"/>
</dbReference>
<keyword evidence="6" id="KW-0408">Iron</keyword>
<dbReference type="PROSITE" id="PS51918">
    <property type="entry name" value="RADICAL_SAM"/>
    <property type="match status" value="1"/>
</dbReference>